<evidence type="ECO:0000256" key="2">
    <source>
        <dbReference type="SAM" id="Phobius"/>
    </source>
</evidence>
<dbReference type="Gene3D" id="2.60.98.40">
    <property type="match status" value="1"/>
</dbReference>
<proteinExistence type="predicted"/>
<evidence type="ECO:0000313" key="5">
    <source>
        <dbReference type="Proteomes" id="UP001206983"/>
    </source>
</evidence>
<dbReference type="AlphaFoldDB" id="A0AAE3KXI8"/>
<dbReference type="EMBL" id="JTEO01000002">
    <property type="protein sequence ID" value="MCQ6962179.1"/>
    <property type="molecule type" value="Genomic_DNA"/>
</dbReference>
<keyword evidence="2" id="KW-1133">Transmembrane helix</keyword>
<dbReference type="Pfam" id="PF07752">
    <property type="entry name" value="S-layer"/>
    <property type="match status" value="1"/>
</dbReference>
<evidence type="ECO:0000259" key="3">
    <source>
        <dbReference type="Pfam" id="PF07752"/>
    </source>
</evidence>
<keyword evidence="2" id="KW-0812">Transmembrane</keyword>
<organism evidence="4 5">
    <name type="scientific">Methanolobus chelungpuianus</name>
    <dbReference type="NCBI Taxonomy" id="502115"/>
    <lineage>
        <taxon>Archaea</taxon>
        <taxon>Methanobacteriati</taxon>
        <taxon>Methanobacteriota</taxon>
        <taxon>Stenosarchaea group</taxon>
        <taxon>Methanomicrobia</taxon>
        <taxon>Methanosarcinales</taxon>
        <taxon>Methanosarcinaceae</taxon>
        <taxon>Methanolobus</taxon>
    </lineage>
</organism>
<evidence type="ECO:0000256" key="1">
    <source>
        <dbReference type="SAM" id="MobiDB-lite"/>
    </source>
</evidence>
<accession>A0AAE3KXI8</accession>
<feature type="compositionally biased region" description="Polar residues" evidence="1">
    <location>
        <begin position="138"/>
        <end position="147"/>
    </location>
</feature>
<sequence>MYRSAAAKLLLALILICSLPITSAAQDTVLMDGESIFLTTGEAWTFDQGYVLTIKSVNQRTNEVWLELSLDGMILREGIFRERDTLVYSRDTEILNITLDTVYSSPSGELVTFTPVYQYLDPQLPAPEVRDGQEQDESNGSQANSSGDDILPMPGYGMFQTLATIALVGLTGLAVHRKR</sequence>
<name>A0AAE3KXI8_9EURY</name>
<feature type="transmembrane region" description="Helical" evidence="2">
    <location>
        <begin position="156"/>
        <end position="175"/>
    </location>
</feature>
<keyword evidence="2" id="KW-0472">Membrane</keyword>
<gene>
    <name evidence="4" type="ORF">PV02_03325</name>
</gene>
<dbReference type="Proteomes" id="UP001206983">
    <property type="component" value="Unassembled WGS sequence"/>
</dbReference>
<feature type="domain" description="S-layer family duplication" evidence="3">
    <location>
        <begin position="28"/>
        <end position="121"/>
    </location>
</feature>
<comment type="caution">
    <text evidence="4">The sequence shown here is derived from an EMBL/GenBank/DDBJ whole genome shotgun (WGS) entry which is preliminary data.</text>
</comment>
<reference evidence="4 5" key="1">
    <citation type="journal article" date="2011" name="Appl. Environ. Microbiol.">
        <title>Methanogenic archaea isolated from Taiwan's Chelungpu fault.</title>
        <authorList>
            <person name="Wu S.Y."/>
            <person name="Lai M.C."/>
        </authorList>
    </citation>
    <scope>NUCLEOTIDE SEQUENCE [LARGE SCALE GENOMIC DNA]</scope>
    <source>
        <strain evidence="4 5">St545Mb</strain>
    </source>
</reference>
<protein>
    <recommendedName>
        <fullName evidence="3">S-layer family duplication domain-containing protein</fullName>
    </recommendedName>
</protein>
<dbReference type="InterPro" id="IPR006457">
    <property type="entry name" value="S_layer-rel_Mac"/>
</dbReference>
<keyword evidence="5" id="KW-1185">Reference proteome</keyword>
<feature type="region of interest" description="Disordered" evidence="1">
    <location>
        <begin position="126"/>
        <end position="150"/>
    </location>
</feature>
<evidence type="ECO:0000313" key="4">
    <source>
        <dbReference type="EMBL" id="MCQ6962179.1"/>
    </source>
</evidence>